<gene>
    <name evidence="2" type="ORF">E2C01_002553</name>
</gene>
<evidence type="ECO:0000313" key="3">
    <source>
        <dbReference type="Proteomes" id="UP000324222"/>
    </source>
</evidence>
<dbReference type="EMBL" id="VSRR010000093">
    <property type="protein sequence ID" value="MPC09933.1"/>
    <property type="molecule type" value="Genomic_DNA"/>
</dbReference>
<name>A0A5B7CR22_PORTR</name>
<dbReference type="Proteomes" id="UP000324222">
    <property type="component" value="Unassembled WGS sequence"/>
</dbReference>
<accession>A0A5B7CR22</accession>
<feature type="compositionally biased region" description="Pro residues" evidence="1">
    <location>
        <begin position="264"/>
        <end position="288"/>
    </location>
</feature>
<evidence type="ECO:0000313" key="2">
    <source>
        <dbReference type="EMBL" id="MPC09933.1"/>
    </source>
</evidence>
<evidence type="ECO:0000256" key="1">
    <source>
        <dbReference type="SAM" id="MobiDB-lite"/>
    </source>
</evidence>
<comment type="caution">
    <text evidence="2">The sequence shown here is derived from an EMBL/GenBank/DDBJ whole genome shotgun (WGS) entry which is preliminary data.</text>
</comment>
<dbReference type="AlphaFoldDB" id="A0A5B7CR22"/>
<organism evidence="2 3">
    <name type="scientific">Portunus trituberculatus</name>
    <name type="common">Swimming crab</name>
    <name type="synonym">Neptunus trituberculatus</name>
    <dbReference type="NCBI Taxonomy" id="210409"/>
    <lineage>
        <taxon>Eukaryota</taxon>
        <taxon>Metazoa</taxon>
        <taxon>Ecdysozoa</taxon>
        <taxon>Arthropoda</taxon>
        <taxon>Crustacea</taxon>
        <taxon>Multicrustacea</taxon>
        <taxon>Malacostraca</taxon>
        <taxon>Eumalacostraca</taxon>
        <taxon>Eucarida</taxon>
        <taxon>Decapoda</taxon>
        <taxon>Pleocyemata</taxon>
        <taxon>Brachyura</taxon>
        <taxon>Eubrachyura</taxon>
        <taxon>Portunoidea</taxon>
        <taxon>Portunidae</taxon>
        <taxon>Portuninae</taxon>
        <taxon>Portunus</taxon>
    </lineage>
</organism>
<sequence>MRERASGRGHRGTPHLKCAIICGAAIFKEEGRGSAAPKGANGFFIVILRLGLVVFSCYGFHRCKVIARCSPTQVTPVLCGNKVDDGGVDDGNGAIGGRLDSGSEMPGVEMALLSPLYLGSDPPVPLPLLHPSCQLHAPQLWAVRYLKDVCRHGSRKADAETVRGRLDGVTEGREGRGEGDGSQMSLAQTRLVWPPTASSCRFTRPSLLRLPSQNTSINIYCSEAPRGRRFPAPRIQLEYHRDQHTNAVTTTTVISLFSSSSNTIPPPSPPLPLPPSLPLPPPPPYARP</sequence>
<keyword evidence="3" id="KW-1185">Reference proteome</keyword>
<feature type="region of interest" description="Disordered" evidence="1">
    <location>
        <begin position="259"/>
        <end position="288"/>
    </location>
</feature>
<reference evidence="2 3" key="1">
    <citation type="submission" date="2019-05" db="EMBL/GenBank/DDBJ databases">
        <title>Another draft genome of Portunus trituberculatus and its Hox gene families provides insights of decapod evolution.</title>
        <authorList>
            <person name="Jeong J.-H."/>
            <person name="Song I."/>
            <person name="Kim S."/>
            <person name="Choi T."/>
            <person name="Kim D."/>
            <person name="Ryu S."/>
            <person name="Kim W."/>
        </authorList>
    </citation>
    <scope>NUCLEOTIDE SEQUENCE [LARGE SCALE GENOMIC DNA]</scope>
    <source>
        <tissue evidence="2">Muscle</tissue>
    </source>
</reference>
<proteinExistence type="predicted"/>
<protein>
    <submittedName>
        <fullName evidence="2">Uncharacterized protein</fullName>
    </submittedName>
</protein>